<name>A0ABT9R5Q2_9ACTN</name>
<protein>
    <recommendedName>
        <fullName evidence="4">Transcriptional regulator</fullName>
    </recommendedName>
</protein>
<sequence>MDPQPIVCHTCTGVLLAADSRTYTPQRGRLIVTNGYCSCPPAMETAAEPEARMPQQQQPYQPQPQPERLPTGQSAMAKV</sequence>
<dbReference type="EMBL" id="JAUSRB010000002">
    <property type="protein sequence ID" value="MDP9864573.1"/>
    <property type="molecule type" value="Genomic_DNA"/>
</dbReference>
<evidence type="ECO:0000313" key="3">
    <source>
        <dbReference type="Proteomes" id="UP001230426"/>
    </source>
</evidence>
<feature type="region of interest" description="Disordered" evidence="1">
    <location>
        <begin position="47"/>
        <end position="79"/>
    </location>
</feature>
<organism evidence="2 3">
    <name type="scientific">Streptosporangium brasiliense</name>
    <dbReference type="NCBI Taxonomy" id="47480"/>
    <lineage>
        <taxon>Bacteria</taxon>
        <taxon>Bacillati</taxon>
        <taxon>Actinomycetota</taxon>
        <taxon>Actinomycetes</taxon>
        <taxon>Streptosporangiales</taxon>
        <taxon>Streptosporangiaceae</taxon>
        <taxon>Streptosporangium</taxon>
    </lineage>
</organism>
<comment type="caution">
    <text evidence="2">The sequence shown here is derived from an EMBL/GenBank/DDBJ whole genome shotgun (WGS) entry which is preliminary data.</text>
</comment>
<keyword evidence="3" id="KW-1185">Reference proteome</keyword>
<feature type="compositionally biased region" description="Low complexity" evidence="1">
    <location>
        <begin position="47"/>
        <end position="60"/>
    </location>
</feature>
<reference evidence="2 3" key="1">
    <citation type="submission" date="2023-07" db="EMBL/GenBank/DDBJ databases">
        <title>Sequencing the genomes of 1000 actinobacteria strains.</title>
        <authorList>
            <person name="Klenk H.-P."/>
        </authorList>
    </citation>
    <scope>NUCLEOTIDE SEQUENCE [LARGE SCALE GENOMIC DNA]</scope>
    <source>
        <strain evidence="2 3">DSM 44109</strain>
    </source>
</reference>
<gene>
    <name evidence="2" type="ORF">J2S55_003839</name>
</gene>
<dbReference type="Proteomes" id="UP001230426">
    <property type="component" value="Unassembled WGS sequence"/>
</dbReference>
<dbReference type="RefSeq" id="WP_306862611.1">
    <property type="nucleotide sequence ID" value="NZ_JAUSRB010000002.1"/>
</dbReference>
<evidence type="ECO:0008006" key="4">
    <source>
        <dbReference type="Google" id="ProtNLM"/>
    </source>
</evidence>
<evidence type="ECO:0000256" key="1">
    <source>
        <dbReference type="SAM" id="MobiDB-lite"/>
    </source>
</evidence>
<proteinExistence type="predicted"/>
<accession>A0ABT9R5Q2</accession>
<evidence type="ECO:0000313" key="2">
    <source>
        <dbReference type="EMBL" id="MDP9864573.1"/>
    </source>
</evidence>